<dbReference type="Pfam" id="PF04439">
    <property type="entry name" value="Adenyl_transf"/>
    <property type="match status" value="1"/>
</dbReference>
<dbReference type="EMBL" id="JASWER010000010">
    <property type="protein sequence ID" value="MDL5377695.1"/>
    <property type="molecule type" value="Genomic_DNA"/>
</dbReference>
<reference evidence="1 2" key="1">
    <citation type="submission" date="2023-06" db="EMBL/GenBank/DDBJ databases">
        <title>Influencing factors and mechanism of Cr(VI) reduction by facultative anaerobic Exiguobacterium sp. PY14.</title>
        <authorList>
            <person name="Zou L."/>
        </authorList>
    </citation>
    <scope>NUCLEOTIDE SEQUENCE [LARGE SCALE GENOMIC DNA]</scope>
    <source>
        <strain evidence="1 2">PY14</strain>
    </source>
</reference>
<name>A0ABT7MR74_9BACL</name>
<dbReference type="Gene3D" id="1.20.120.330">
    <property type="entry name" value="Nucleotidyltransferases domain 2"/>
    <property type="match status" value="1"/>
</dbReference>
<dbReference type="RefSeq" id="WP_214833381.1">
    <property type="nucleotide sequence ID" value="NZ_CP183077.1"/>
</dbReference>
<evidence type="ECO:0000313" key="2">
    <source>
        <dbReference type="Proteomes" id="UP001230807"/>
    </source>
</evidence>
<dbReference type="SUPFAM" id="SSF81301">
    <property type="entry name" value="Nucleotidyltransferase"/>
    <property type="match status" value="1"/>
</dbReference>
<dbReference type="Proteomes" id="UP001230807">
    <property type="component" value="Unassembled WGS sequence"/>
</dbReference>
<proteinExistence type="predicted"/>
<dbReference type="Gene3D" id="3.30.460.10">
    <property type="entry name" value="Beta Polymerase, domain 2"/>
    <property type="match status" value="1"/>
</dbReference>
<comment type="caution">
    <text evidence="1">The sequence shown here is derived from an EMBL/GenBank/DDBJ whole genome shotgun (WGS) entry which is preliminary data.</text>
</comment>
<accession>A0ABT7MR74</accession>
<keyword evidence="2" id="KW-1185">Reference proteome</keyword>
<protein>
    <submittedName>
        <fullName evidence="1">Aminoglycoside 6-adenylyltransferase</fullName>
    </submittedName>
</protein>
<sequence>MTNEQVLEHLTAMAAEREDVRVLVLNGSLVNPHVKLDRFQDVDVTCFVEDVTTFIEDRSWMLPLGDVLIMQTPDEVPGGDKYERFAFLVQFAAGHRVDLTVRPLRDVQEAIHADSLSLVLVDKDGIAGQPIPSDDTYRIKRPSRFDYEQCWNEFWWVSLYVVKGIKRGQLLYAYDHVTIMRAMLRQMLSWEVGFTMDFTVNAGKAGDGLTPYVDAARWDSYLHTFPAIETTSLEAAHKVLVEQFECTSRRVAERAGYPFRAEEAHRIRDAFSTLWGSHG</sequence>
<gene>
    <name evidence="1" type="ORF">QR695_11865</name>
</gene>
<organism evidence="1 2">
    <name type="scientific">Exiguobacterium mexicanum</name>
    <dbReference type="NCBI Taxonomy" id="340146"/>
    <lineage>
        <taxon>Bacteria</taxon>
        <taxon>Bacillati</taxon>
        <taxon>Bacillota</taxon>
        <taxon>Bacilli</taxon>
        <taxon>Bacillales</taxon>
        <taxon>Bacillales Family XII. Incertae Sedis</taxon>
        <taxon>Exiguobacterium</taxon>
    </lineage>
</organism>
<dbReference type="InterPro" id="IPR007530">
    <property type="entry name" value="Aminoglycoside_adenylylTfrase"/>
</dbReference>
<dbReference type="SUPFAM" id="SSF81631">
    <property type="entry name" value="PAP/OAS1 substrate-binding domain"/>
    <property type="match status" value="1"/>
</dbReference>
<evidence type="ECO:0000313" key="1">
    <source>
        <dbReference type="EMBL" id="MDL5377695.1"/>
    </source>
</evidence>
<dbReference type="InterPro" id="IPR043519">
    <property type="entry name" value="NT_sf"/>
</dbReference>